<evidence type="ECO:0000256" key="1">
    <source>
        <dbReference type="SAM" id="MobiDB-lite"/>
    </source>
</evidence>
<dbReference type="AlphaFoldDB" id="A0A4S8PIE5"/>
<comment type="caution">
    <text evidence="2">The sequence shown here is derived from an EMBL/GenBank/DDBJ whole genome shotgun (WGS) entry which is preliminary data.</text>
</comment>
<feature type="region of interest" description="Disordered" evidence="1">
    <location>
        <begin position="375"/>
        <end position="395"/>
    </location>
</feature>
<reference evidence="2 3" key="1">
    <citation type="journal article" date="2018" name="Int. J. Syst. Evol. Microbiol.">
        <title>Glycomyces paridis sp. nov., isolated from the medicinal plant Paris polyphylla.</title>
        <authorList>
            <person name="Fang X.M."/>
            <person name="Bai J.L."/>
            <person name="Su J."/>
            <person name="Zhao L.L."/>
            <person name="Liu H.Y."/>
            <person name="Ma B.P."/>
            <person name="Zhang Y.Q."/>
            <person name="Yu L.Y."/>
        </authorList>
    </citation>
    <scope>NUCLEOTIDE SEQUENCE [LARGE SCALE GENOMIC DNA]</scope>
    <source>
        <strain evidence="2 3">CPCC 204357</strain>
    </source>
</reference>
<dbReference type="EMBL" id="STGX01000005">
    <property type="protein sequence ID" value="THV29485.1"/>
    <property type="molecule type" value="Genomic_DNA"/>
</dbReference>
<proteinExistence type="predicted"/>
<keyword evidence="3" id="KW-1185">Reference proteome</keyword>
<evidence type="ECO:0000313" key="3">
    <source>
        <dbReference type="Proteomes" id="UP000305792"/>
    </source>
</evidence>
<accession>A0A4S8PIE5</accession>
<evidence type="ECO:0000313" key="2">
    <source>
        <dbReference type="EMBL" id="THV29485.1"/>
    </source>
</evidence>
<sequence length="585" mass="64074">MIAPTPLWDRLRDLLARHPEGPIPDDELEALRSCAGVRRTIIDFDLDYDDDDAYFFDFDPAEDELLEAGRRTAVREAVAAALDGGDPGELGTALRRIHEAKSGDDGEGPDLEGLSPPPERARAVALHLLDTGTTGLEIEVGLLLLPGEPQDLERVRVFGLLGSRAERFAVAAIGRSPNPAPHLLWTLERTDPDDRSERLDTFLELDFDTLASLPAAAPVGTGADLVLELGAFERRPPAMHEDRRFAAPFLEAAEHARELTRDAASLSMLVRLHHGLAYGVAALLHFEPGERVRAVEQFRSALASDEAAATAAAALDARPGDPDALWLVRQTRRAARAEPETFGEGFAVRITVPAPSSDSDVRVNVLVDGMPLAERHLGDGGPENPETVLQSGAGLSAGTEPHEILLGNASCGDSRCCRPFIADVRLDAETGEVEWATRSTESAEPRTYRFDADAYAAEIAKAAADFTWEWPARRAARFLRERLEAEPEVMARWQCEPSPARSDADETSCVRLYFAHPGVPADFGSDTEWIQFRLILDFPDALEVDDETIRAEVDRIVNKLRTEDPRSSETWCGGSQEMAERLGYR</sequence>
<organism evidence="2 3">
    <name type="scientific">Glycomyces paridis</name>
    <dbReference type="NCBI Taxonomy" id="2126555"/>
    <lineage>
        <taxon>Bacteria</taxon>
        <taxon>Bacillati</taxon>
        <taxon>Actinomycetota</taxon>
        <taxon>Actinomycetes</taxon>
        <taxon>Glycomycetales</taxon>
        <taxon>Glycomycetaceae</taxon>
        <taxon>Glycomyces</taxon>
    </lineage>
</organism>
<dbReference type="RefSeq" id="WP_136529228.1">
    <property type="nucleotide sequence ID" value="NZ_STGX01000005.1"/>
</dbReference>
<name>A0A4S8PIE5_9ACTN</name>
<dbReference type="OrthoDB" id="3369278at2"/>
<dbReference type="Proteomes" id="UP000305792">
    <property type="component" value="Unassembled WGS sequence"/>
</dbReference>
<gene>
    <name evidence="2" type="ORF">E9998_08200</name>
</gene>
<protein>
    <submittedName>
        <fullName evidence="2">Uncharacterized protein</fullName>
    </submittedName>
</protein>